<evidence type="ECO:0000256" key="3">
    <source>
        <dbReference type="ARBA" id="ARBA00022448"/>
    </source>
</evidence>
<comment type="caution">
    <text evidence="17">The sequence shown here is derived from an EMBL/GenBank/DDBJ whole genome shotgun (WGS) entry which is preliminary data.</text>
</comment>
<dbReference type="Gene3D" id="3.40.50.2300">
    <property type="match status" value="1"/>
</dbReference>
<comment type="function">
    <text evidence="12">This protein is a positive regulator for the phosphate regulon. Transcription of this operon is positively regulated by PhoB and PhoR when phosphate is limited.</text>
</comment>
<dbReference type="EMBL" id="VYXP01000010">
    <property type="protein sequence ID" value="KAA9129892.1"/>
    <property type="molecule type" value="Genomic_DNA"/>
</dbReference>
<evidence type="ECO:0000256" key="5">
    <source>
        <dbReference type="ARBA" id="ARBA00022553"/>
    </source>
</evidence>
<feature type="modified residue" description="4-aspartylphosphate" evidence="13">
    <location>
        <position position="68"/>
    </location>
</feature>
<evidence type="ECO:0000313" key="17">
    <source>
        <dbReference type="EMBL" id="KAA9129892.1"/>
    </source>
</evidence>
<dbReference type="Gene3D" id="1.10.10.10">
    <property type="entry name" value="Winged helix-like DNA-binding domain superfamily/Winged helix DNA-binding domain"/>
    <property type="match status" value="1"/>
</dbReference>
<dbReference type="GO" id="GO:0000156">
    <property type="term" value="F:phosphorelay response regulator activity"/>
    <property type="evidence" value="ECO:0007669"/>
    <property type="project" value="InterPro"/>
</dbReference>
<evidence type="ECO:0000256" key="7">
    <source>
        <dbReference type="ARBA" id="ARBA00023012"/>
    </source>
</evidence>
<dbReference type="GO" id="GO:0006817">
    <property type="term" value="P:phosphate ion transport"/>
    <property type="evidence" value="ECO:0007669"/>
    <property type="project" value="UniProtKB-KW"/>
</dbReference>
<evidence type="ECO:0000256" key="1">
    <source>
        <dbReference type="ARBA" id="ARBA00004496"/>
    </source>
</evidence>
<dbReference type="InterPro" id="IPR036388">
    <property type="entry name" value="WH-like_DNA-bd_sf"/>
</dbReference>
<dbReference type="PROSITE" id="PS50110">
    <property type="entry name" value="RESPONSE_REGULATORY"/>
    <property type="match status" value="1"/>
</dbReference>
<evidence type="ECO:0000256" key="10">
    <source>
        <dbReference type="ARBA" id="ARBA00023159"/>
    </source>
</evidence>
<dbReference type="InterPro" id="IPR011006">
    <property type="entry name" value="CheY-like_superfamily"/>
</dbReference>
<evidence type="ECO:0000259" key="15">
    <source>
        <dbReference type="PROSITE" id="PS50110"/>
    </source>
</evidence>
<dbReference type="SMART" id="SM00448">
    <property type="entry name" value="REC"/>
    <property type="match status" value="1"/>
</dbReference>
<keyword evidence="9 14" id="KW-0238">DNA-binding</keyword>
<evidence type="ECO:0000256" key="2">
    <source>
        <dbReference type="ARBA" id="ARBA00013332"/>
    </source>
</evidence>
<keyword evidence="10" id="KW-0010">Activator</keyword>
<gene>
    <name evidence="17" type="primary">phoB</name>
    <name evidence="17" type="ORF">F3N42_13750</name>
</gene>
<dbReference type="Pfam" id="PF00072">
    <property type="entry name" value="Response_reg"/>
    <property type="match status" value="1"/>
</dbReference>
<dbReference type="SUPFAM" id="SSF52172">
    <property type="entry name" value="CheY-like"/>
    <property type="match status" value="1"/>
</dbReference>
<dbReference type="InterPro" id="IPR001867">
    <property type="entry name" value="OmpR/PhoB-type_DNA-bd"/>
</dbReference>
<dbReference type="FunFam" id="3.40.50.2300:FF:000001">
    <property type="entry name" value="DNA-binding response regulator PhoB"/>
    <property type="match status" value="1"/>
</dbReference>
<dbReference type="GO" id="GO:0000976">
    <property type="term" value="F:transcription cis-regulatory region binding"/>
    <property type="evidence" value="ECO:0007669"/>
    <property type="project" value="TreeGrafter"/>
</dbReference>
<dbReference type="InterPro" id="IPR011879">
    <property type="entry name" value="Sig_transdc_resp-reg_PhoB"/>
</dbReference>
<dbReference type="SUPFAM" id="SSF46894">
    <property type="entry name" value="C-terminal effector domain of the bipartite response regulators"/>
    <property type="match status" value="1"/>
</dbReference>
<dbReference type="GO" id="GO:0032993">
    <property type="term" value="C:protein-DNA complex"/>
    <property type="evidence" value="ECO:0007669"/>
    <property type="project" value="TreeGrafter"/>
</dbReference>
<keyword evidence="8" id="KW-0805">Transcription regulation</keyword>
<reference evidence="17 18" key="1">
    <citation type="submission" date="2019-09" db="EMBL/GenBank/DDBJ databases">
        <title>Wenzhouxiangella sp. Genome sequencing and assembly.</title>
        <authorList>
            <person name="Zhang R."/>
        </authorList>
    </citation>
    <scope>NUCLEOTIDE SEQUENCE [LARGE SCALE GENOMIC DNA]</scope>
    <source>
        <strain evidence="17 18">W260</strain>
    </source>
</reference>
<evidence type="ECO:0000313" key="18">
    <source>
        <dbReference type="Proteomes" id="UP000325372"/>
    </source>
</evidence>
<dbReference type="NCBIfam" id="TIGR02154">
    <property type="entry name" value="PhoB"/>
    <property type="match status" value="1"/>
</dbReference>
<name>A0A5N0T4V4_9GAMM</name>
<dbReference type="PANTHER" id="PTHR48111:SF40">
    <property type="entry name" value="PHOSPHATE REGULON TRANSCRIPTIONAL REGULATORY PROTEIN PHOB"/>
    <property type="match status" value="1"/>
</dbReference>
<dbReference type="CDD" id="cd17618">
    <property type="entry name" value="REC_OmpR_PhoB"/>
    <property type="match status" value="1"/>
</dbReference>
<evidence type="ECO:0000256" key="4">
    <source>
        <dbReference type="ARBA" id="ARBA00022490"/>
    </source>
</evidence>
<keyword evidence="4" id="KW-0963">Cytoplasm</keyword>
<accession>A0A5N0T4V4</accession>
<keyword evidence="11" id="KW-0804">Transcription</keyword>
<evidence type="ECO:0000259" key="16">
    <source>
        <dbReference type="PROSITE" id="PS51755"/>
    </source>
</evidence>
<proteinExistence type="predicted"/>
<evidence type="ECO:0000256" key="14">
    <source>
        <dbReference type="PROSITE-ProRule" id="PRU01091"/>
    </source>
</evidence>
<comment type="subcellular location">
    <subcellularLocation>
        <location evidence="1">Cytoplasm</location>
    </subcellularLocation>
</comment>
<dbReference type="PROSITE" id="PS51755">
    <property type="entry name" value="OMPR_PHOB"/>
    <property type="match status" value="1"/>
</dbReference>
<dbReference type="SMART" id="SM00862">
    <property type="entry name" value="Trans_reg_C"/>
    <property type="match status" value="1"/>
</dbReference>
<evidence type="ECO:0000256" key="13">
    <source>
        <dbReference type="PROSITE-ProRule" id="PRU00169"/>
    </source>
</evidence>
<evidence type="ECO:0000256" key="6">
    <source>
        <dbReference type="ARBA" id="ARBA00022592"/>
    </source>
</evidence>
<evidence type="ECO:0000256" key="12">
    <source>
        <dbReference type="ARBA" id="ARBA00024735"/>
    </source>
</evidence>
<keyword evidence="18" id="KW-1185">Reference proteome</keyword>
<dbReference type="Gene3D" id="6.10.250.690">
    <property type="match status" value="1"/>
</dbReference>
<dbReference type="Pfam" id="PF00486">
    <property type="entry name" value="Trans_reg_C"/>
    <property type="match status" value="1"/>
</dbReference>
<sequence length="244" mass="27362">MGCHGYSGWGKPVNNKQSRVLVVDDESAIREMIQFALRRAGMDVTGAEDAREALARISESKPDIILMDWMMPGVSGIELTRRLRREPVTADIPIIMLTAKVTEDDKVAGFEAGTDDYVIKPFSPRELIARINAVMRRTSPADDEGRIGAGELTLDTVSRRVLASGEEVHLGPTEYRLLEFFMSNQGRAYSRSQLLDHVWGTNAYLEERTVDVHIRRLRKALQPSGLDDYVQTVRGHGYRFLAGE</sequence>
<dbReference type="Proteomes" id="UP000325372">
    <property type="component" value="Unassembled WGS sequence"/>
</dbReference>
<dbReference type="InterPro" id="IPR039420">
    <property type="entry name" value="WalR-like"/>
</dbReference>
<feature type="domain" description="Response regulatory" evidence="15">
    <location>
        <begin position="19"/>
        <end position="135"/>
    </location>
</feature>
<protein>
    <recommendedName>
        <fullName evidence="2">Phosphate regulon transcriptional regulatory protein PhoB</fullName>
    </recommendedName>
</protein>
<keyword evidence="6" id="KW-0592">Phosphate transport</keyword>
<evidence type="ECO:0000256" key="9">
    <source>
        <dbReference type="ARBA" id="ARBA00023125"/>
    </source>
</evidence>
<keyword evidence="3" id="KW-0813">Transport</keyword>
<dbReference type="GO" id="GO:0006355">
    <property type="term" value="P:regulation of DNA-templated transcription"/>
    <property type="evidence" value="ECO:0007669"/>
    <property type="project" value="InterPro"/>
</dbReference>
<dbReference type="FunFam" id="1.10.10.10:FF:000011">
    <property type="entry name" value="Phosphate regulon transcriptional regulator PhoB"/>
    <property type="match status" value="1"/>
</dbReference>
<evidence type="ECO:0000256" key="11">
    <source>
        <dbReference type="ARBA" id="ARBA00023163"/>
    </source>
</evidence>
<evidence type="ECO:0000256" key="8">
    <source>
        <dbReference type="ARBA" id="ARBA00023015"/>
    </source>
</evidence>
<feature type="DNA-binding region" description="OmpR/PhoB-type" evidence="14">
    <location>
        <begin position="144"/>
        <end position="242"/>
    </location>
</feature>
<dbReference type="AlphaFoldDB" id="A0A5N0T4V4"/>
<dbReference type="InterPro" id="IPR001789">
    <property type="entry name" value="Sig_transdc_resp-reg_receiver"/>
</dbReference>
<organism evidence="17 18">
    <name type="scientific">Marinihelvus fidelis</name>
    <dbReference type="NCBI Taxonomy" id="2613842"/>
    <lineage>
        <taxon>Bacteria</taxon>
        <taxon>Pseudomonadati</taxon>
        <taxon>Pseudomonadota</taxon>
        <taxon>Gammaproteobacteria</taxon>
        <taxon>Chromatiales</taxon>
        <taxon>Wenzhouxiangellaceae</taxon>
        <taxon>Marinihelvus</taxon>
    </lineage>
</organism>
<keyword evidence="5 13" id="KW-0597">Phosphoprotein</keyword>
<feature type="domain" description="OmpR/PhoB-type" evidence="16">
    <location>
        <begin position="144"/>
        <end position="242"/>
    </location>
</feature>
<dbReference type="CDD" id="cd00383">
    <property type="entry name" value="trans_reg_C"/>
    <property type="match status" value="1"/>
</dbReference>
<keyword evidence="7" id="KW-0902">Two-component regulatory system</keyword>
<dbReference type="InterPro" id="IPR016032">
    <property type="entry name" value="Sig_transdc_resp-reg_C-effctor"/>
</dbReference>
<dbReference type="PANTHER" id="PTHR48111">
    <property type="entry name" value="REGULATOR OF RPOS"/>
    <property type="match status" value="1"/>
</dbReference>
<dbReference type="GO" id="GO:0005829">
    <property type="term" value="C:cytosol"/>
    <property type="evidence" value="ECO:0007669"/>
    <property type="project" value="TreeGrafter"/>
</dbReference>